<dbReference type="AlphaFoldDB" id="A0A060IE38"/>
<evidence type="ECO:0000313" key="2">
    <source>
        <dbReference type="Proteomes" id="UP000027180"/>
    </source>
</evidence>
<dbReference type="Proteomes" id="UP000027180">
    <property type="component" value="Plasmid pRetIE4771b"/>
</dbReference>
<organism evidence="1 2">
    <name type="scientific">Rhizobium etli bv. mimosae str. IE4771</name>
    <dbReference type="NCBI Taxonomy" id="1432050"/>
    <lineage>
        <taxon>Bacteria</taxon>
        <taxon>Pseudomonadati</taxon>
        <taxon>Pseudomonadota</taxon>
        <taxon>Alphaproteobacteria</taxon>
        <taxon>Hyphomicrobiales</taxon>
        <taxon>Rhizobiaceae</taxon>
        <taxon>Rhizobium/Agrobacterium group</taxon>
        <taxon>Rhizobium</taxon>
    </lineage>
</organism>
<reference evidence="1 2" key="1">
    <citation type="submission" date="2013-12" db="EMBL/GenBank/DDBJ databases">
        <title>Complete genome sequence of Rhizobium etli bv. mimosae IE4771.</title>
        <authorList>
            <person name="Bustos P."/>
            <person name="Santamaria R.I."/>
            <person name="Lozano L."/>
            <person name="Ormeno-Orrillo E."/>
            <person name="Rogel M.A."/>
            <person name="Romero D."/>
            <person name="Cevallos M.A."/>
            <person name="Martinez-Romero E."/>
            <person name="Gonzalez V."/>
        </authorList>
    </citation>
    <scope>NUCLEOTIDE SEQUENCE [LARGE SCALE GENOMIC DNA]</scope>
    <source>
        <strain evidence="1 2">IE4771</strain>
        <plasmid evidence="2">Plasmid pRetIE4771b</plasmid>
    </source>
</reference>
<gene>
    <name evidence="1" type="ORF">IE4771_PB00231</name>
</gene>
<accession>A0A060IE38</accession>
<protein>
    <submittedName>
        <fullName evidence="1">Uncharacterized protein</fullName>
    </submittedName>
</protein>
<dbReference type="EMBL" id="CP006988">
    <property type="protein sequence ID" value="AIC29961.1"/>
    <property type="molecule type" value="Genomic_DNA"/>
</dbReference>
<evidence type="ECO:0000313" key="1">
    <source>
        <dbReference type="EMBL" id="AIC29961.1"/>
    </source>
</evidence>
<dbReference type="HOGENOM" id="CLU_3065423_0_0_5"/>
<name>A0A060IE38_RHIET</name>
<dbReference type="KEGG" id="rei:IE4771_PB00231"/>
<keyword evidence="1" id="KW-0614">Plasmid</keyword>
<geneLocation type="plasmid" evidence="1 2">
    <name>pRetIE4771b</name>
</geneLocation>
<proteinExistence type="predicted"/>
<sequence>MVGLSRSDRCPRPSPPTTRAFLAVFVGTISHKEPRLVMIDGQNLQMAARAIKS</sequence>